<evidence type="ECO:0000256" key="3">
    <source>
        <dbReference type="ARBA" id="ARBA00022448"/>
    </source>
</evidence>
<name>A0AAP6JDQ8_9GAMM</name>
<evidence type="ECO:0000313" key="9">
    <source>
        <dbReference type="EMBL" id="MEA5445113.1"/>
    </source>
</evidence>
<dbReference type="EMBL" id="JAYGII010000006">
    <property type="protein sequence ID" value="MEA5445113.1"/>
    <property type="molecule type" value="Genomic_DNA"/>
</dbReference>
<comment type="caution">
    <text evidence="9">The sequence shown here is derived from an EMBL/GenBank/DDBJ whole genome shotgun (WGS) entry which is preliminary data.</text>
</comment>
<dbReference type="NCBIfam" id="TIGR00842">
    <property type="entry name" value="bcct"/>
    <property type="match status" value="1"/>
</dbReference>
<comment type="subcellular location">
    <subcellularLocation>
        <location evidence="1">Cell membrane</location>
        <topology evidence="1">Multi-pass membrane protein</topology>
    </subcellularLocation>
</comment>
<evidence type="ECO:0000313" key="10">
    <source>
        <dbReference type="Proteomes" id="UP001302316"/>
    </source>
</evidence>
<feature type="transmembrane region" description="Helical" evidence="8">
    <location>
        <begin position="477"/>
        <end position="498"/>
    </location>
</feature>
<gene>
    <name evidence="9" type="ORF">VCB98_04670</name>
</gene>
<dbReference type="GO" id="GO:0022857">
    <property type="term" value="F:transmembrane transporter activity"/>
    <property type="evidence" value="ECO:0007669"/>
    <property type="project" value="InterPro"/>
</dbReference>
<sequence>MKVHPVIFFTSAILAVLFVLYTAIFTLDASARFGAIQAFIVENLGWFYILSVSIFLAFVIFLLFSRFGKITLGKPGDEPEYTRFSWFAMLFSAGMGIGLLFFSVAEPLFHYAAPPSGTEDSVEAAREAMRLTFFHWGMHAWAIYIVIGLSLAYFAYRHDLPLTIRSTLYPVLGKRIYGPIGNTVEIIAVFGTLFGIATSLGIGVTQINAGLHHLGWMDFNVTNQIILITVITLAATVSVFTGLDKGIKRLSEMNLVLGLGLMLFVFILGPTTFLLMSYVQGTGHYLSNLVAMSFQTDAYKGPEWQSAWTMFYWGWWISWSPFVGMFIARISRGRSIREFVGGVLLVPALFTFAWLTIFGNTAIHMELNNLAELAGASAETALFQLLGEFPLAQLTSMVAVIVIATYFITSSDSGSLVIDTLTSGGELNPPKWQRVFWALLEGAIAAVLLLAGAQAITNGNGNNEDLDATSGLEALQAAAITTALPFCLIMLVICWSLYRGLSRDRGAQNHSR</sequence>
<feature type="transmembrane region" description="Helical" evidence="8">
    <location>
        <begin position="136"/>
        <end position="156"/>
    </location>
</feature>
<proteinExistence type="inferred from homology"/>
<dbReference type="PANTHER" id="PTHR30047">
    <property type="entry name" value="HIGH-AFFINITY CHOLINE TRANSPORT PROTEIN-RELATED"/>
    <property type="match status" value="1"/>
</dbReference>
<dbReference type="InterPro" id="IPR000060">
    <property type="entry name" value="BCCT_transptr"/>
</dbReference>
<dbReference type="PROSITE" id="PS01303">
    <property type="entry name" value="BCCT"/>
    <property type="match status" value="1"/>
</dbReference>
<feature type="transmembrane region" description="Helical" evidence="8">
    <location>
        <begin position="45"/>
        <end position="64"/>
    </location>
</feature>
<feature type="transmembrane region" description="Helical" evidence="8">
    <location>
        <begin position="435"/>
        <end position="457"/>
    </location>
</feature>
<feature type="transmembrane region" description="Helical" evidence="8">
    <location>
        <begin position="310"/>
        <end position="328"/>
    </location>
</feature>
<dbReference type="RefSeq" id="WP_346050744.1">
    <property type="nucleotide sequence ID" value="NZ_JAYGII010000006.1"/>
</dbReference>
<dbReference type="PANTHER" id="PTHR30047:SF7">
    <property type="entry name" value="HIGH-AFFINITY CHOLINE TRANSPORT PROTEIN"/>
    <property type="match status" value="1"/>
</dbReference>
<dbReference type="InterPro" id="IPR018093">
    <property type="entry name" value="BCCT_CS"/>
</dbReference>
<dbReference type="Proteomes" id="UP001302316">
    <property type="component" value="Unassembled WGS sequence"/>
</dbReference>
<organism evidence="9 10">
    <name type="scientific">Natronospira elongata</name>
    <dbReference type="NCBI Taxonomy" id="3110268"/>
    <lineage>
        <taxon>Bacteria</taxon>
        <taxon>Pseudomonadati</taxon>
        <taxon>Pseudomonadota</taxon>
        <taxon>Gammaproteobacteria</taxon>
        <taxon>Natronospirales</taxon>
        <taxon>Natronospiraceae</taxon>
        <taxon>Natronospira</taxon>
    </lineage>
</organism>
<evidence type="ECO:0000256" key="6">
    <source>
        <dbReference type="ARBA" id="ARBA00022989"/>
    </source>
</evidence>
<evidence type="ECO:0000256" key="4">
    <source>
        <dbReference type="ARBA" id="ARBA00022475"/>
    </source>
</evidence>
<keyword evidence="6 8" id="KW-1133">Transmembrane helix</keyword>
<feature type="transmembrane region" description="Helical" evidence="8">
    <location>
        <begin position="84"/>
        <end position="105"/>
    </location>
</feature>
<evidence type="ECO:0000256" key="8">
    <source>
        <dbReference type="SAM" id="Phobius"/>
    </source>
</evidence>
<protein>
    <submittedName>
        <fullName evidence="9">BCCT family transporter</fullName>
    </submittedName>
</protein>
<dbReference type="GO" id="GO:0005886">
    <property type="term" value="C:plasma membrane"/>
    <property type="evidence" value="ECO:0007669"/>
    <property type="project" value="UniProtKB-SubCell"/>
</dbReference>
<dbReference type="Pfam" id="PF02028">
    <property type="entry name" value="BCCT"/>
    <property type="match status" value="1"/>
</dbReference>
<reference evidence="9 10" key="1">
    <citation type="submission" date="2023-12" db="EMBL/GenBank/DDBJ databases">
        <title>Whole-genome sequencing of halo(alkali)philic microorganisms from hypersaline lakes.</title>
        <authorList>
            <person name="Sorokin D.Y."/>
            <person name="Merkel A.Y."/>
            <person name="Messina E."/>
            <person name="Yakimov M."/>
        </authorList>
    </citation>
    <scope>NUCLEOTIDE SEQUENCE [LARGE SCALE GENOMIC DNA]</scope>
    <source>
        <strain evidence="9 10">AB-CW1</strain>
    </source>
</reference>
<feature type="transmembrane region" description="Helical" evidence="8">
    <location>
        <begin position="184"/>
        <end position="204"/>
    </location>
</feature>
<evidence type="ECO:0000256" key="1">
    <source>
        <dbReference type="ARBA" id="ARBA00004651"/>
    </source>
</evidence>
<keyword evidence="4" id="KW-1003">Cell membrane</keyword>
<evidence type="ECO:0000256" key="2">
    <source>
        <dbReference type="ARBA" id="ARBA00005658"/>
    </source>
</evidence>
<evidence type="ECO:0000256" key="7">
    <source>
        <dbReference type="ARBA" id="ARBA00023136"/>
    </source>
</evidence>
<keyword evidence="3" id="KW-0813">Transport</keyword>
<feature type="transmembrane region" description="Helical" evidence="8">
    <location>
        <begin position="391"/>
        <end position="409"/>
    </location>
</feature>
<feature type="transmembrane region" description="Helical" evidence="8">
    <location>
        <begin position="7"/>
        <end position="25"/>
    </location>
</feature>
<keyword evidence="10" id="KW-1185">Reference proteome</keyword>
<feature type="transmembrane region" description="Helical" evidence="8">
    <location>
        <begin position="255"/>
        <end position="279"/>
    </location>
</feature>
<dbReference type="AlphaFoldDB" id="A0AAP6JDQ8"/>
<keyword evidence="5 8" id="KW-0812">Transmembrane</keyword>
<feature type="transmembrane region" description="Helical" evidence="8">
    <location>
        <begin position="340"/>
        <end position="363"/>
    </location>
</feature>
<comment type="similarity">
    <text evidence="2">Belongs to the BCCT transporter (TC 2.A.15) family.</text>
</comment>
<keyword evidence="7 8" id="KW-0472">Membrane</keyword>
<accession>A0AAP6JDQ8</accession>
<feature type="transmembrane region" description="Helical" evidence="8">
    <location>
        <begin position="224"/>
        <end position="243"/>
    </location>
</feature>
<evidence type="ECO:0000256" key="5">
    <source>
        <dbReference type="ARBA" id="ARBA00022692"/>
    </source>
</evidence>